<dbReference type="PROSITE" id="PS51485">
    <property type="entry name" value="PHYTOCYANIN"/>
    <property type="match status" value="1"/>
</dbReference>
<reference evidence="4" key="2">
    <citation type="submission" date="2022-01" db="EMBL/GenBank/DDBJ databases">
        <authorList>
            <person name="Yamashiro T."/>
            <person name="Shiraishi A."/>
            <person name="Satake H."/>
            <person name="Nakayama K."/>
        </authorList>
    </citation>
    <scope>NUCLEOTIDE SEQUENCE</scope>
</reference>
<comment type="caution">
    <text evidence="4">The sequence shown here is derived from an EMBL/GenBank/DDBJ whole genome shotgun (WGS) entry which is preliminary data.</text>
</comment>
<gene>
    <name evidence="4" type="ORF">Tco_0939230</name>
</gene>
<evidence type="ECO:0000259" key="3">
    <source>
        <dbReference type="PROSITE" id="PS51485"/>
    </source>
</evidence>
<name>A0ABQ5DJH1_9ASTR</name>
<protein>
    <submittedName>
        <fullName evidence="4">Cupredoxin</fullName>
    </submittedName>
</protein>
<accession>A0ABQ5DJH1</accession>
<dbReference type="PANTHER" id="PTHR33021">
    <property type="entry name" value="BLUE COPPER PROTEIN"/>
    <property type="match status" value="1"/>
</dbReference>
<feature type="transmembrane region" description="Helical" evidence="2">
    <location>
        <begin position="6"/>
        <end position="25"/>
    </location>
</feature>
<sequence>MATTNLNMITIVIATIMMMILAVSSHDPRIPSTIKVGGDDGWTYGVDHHAYMNNIEMYVGDKLLFEYPIGQHDVVEVDCNNLQSCTVPPGAVRHTSGKDVIDIDKEGKRAFMCSVKDGQHCRDGKMKFSYYFANNRPSVESSLSSEGSTGIQGGRKLGEEKLQGMAN</sequence>
<dbReference type="SUPFAM" id="SSF49503">
    <property type="entry name" value="Cupredoxins"/>
    <property type="match status" value="1"/>
</dbReference>
<keyword evidence="2" id="KW-0812">Transmembrane</keyword>
<feature type="region of interest" description="Disordered" evidence="1">
    <location>
        <begin position="138"/>
        <end position="167"/>
    </location>
</feature>
<dbReference type="InterPro" id="IPR008972">
    <property type="entry name" value="Cupredoxin"/>
</dbReference>
<proteinExistence type="predicted"/>
<dbReference type="PANTHER" id="PTHR33021:SF193">
    <property type="entry name" value="OS06G0218600 PROTEIN"/>
    <property type="match status" value="1"/>
</dbReference>
<feature type="domain" description="Phytocyanin" evidence="3">
    <location>
        <begin position="32"/>
        <end position="134"/>
    </location>
</feature>
<evidence type="ECO:0000256" key="1">
    <source>
        <dbReference type="SAM" id="MobiDB-lite"/>
    </source>
</evidence>
<keyword evidence="5" id="KW-1185">Reference proteome</keyword>
<dbReference type="Gene3D" id="2.60.40.420">
    <property type="entry name" value="Cupredoxins - blue copper proteins"/>
    <property type="match status" value="1"/>
</dbReference>
<evidence type="ECO:0000256" key="2">
    <source>
        <dbReference type="SAM" id="Phobius"/>
    </source>
</evidence>
<feature type="compositionally biased region" description="Low complexity" evidence="1">
    <location>
        <begin position="138"/>
        <end position="148"/>
    </location>
</feature>
<keyword evidence="2" id="KW-1133">Transmembrane helix</keyword>
<dbReference type="EMBL" id="BQNB010015380">
    <property type="protein sequence ID" value="GJT39365.1"/>
    <property type="molecule type" value="Genomic_DNA"/>
</dbReference>
<evidence type="ECO:0000313" key="4">
    <source>
        <dbReference type="EMBL" id="GJT39365.1"/>
    </source>
</evidence>
<evidence type="ECO:0000313" key="5">
    <source>
        <dbReference type="Proteomes" id="UP001151760"/>
    </source>
</evidence>
<dbReference type="Proteomes" id="UP001151760">
    <property type="component" value="Unassembled WGS sequence"/>
</dbReference>
<dbReference type="InterPro" id="IPR039391">
    <property type="entry name" value="Phytocyanin-like"/>
</dbReference>
<dbReference type="Pfam" id="PF02298">
    <property type="entry name" value="Cu_bind_like"/>
    <property type="match status" value="1"/>
</dbReference>
<dbReference type="InterPro" id="IPR003245">
    <property type="entry name" value="Phytocyanin_dom"/>
</dbReference>
<feature type="compositionally biased region" description="Basic and acidic residues" evidence="1">
    <location>
        <begin position="156"/>
        <end position="167"/>
    </location>
</feature>
<keyword evidence="2" id="KW-0472">Membrane</keyword>
<organism evidence="4 5">
    <name type="scientific">Tanacetum coccineum</name>
    <dbReference type="NCBI Taxonomy" id="301880"/>
    <lineage>
        <taxon>Eukaryota</taxon>
        <taxon>Viridiplantae</taxon>
        <taxon>Streptophyta</taxon>
        <taxon>Embryophyta</taxon>
        <taxon>Tracheophyta</taxon>
        <taxon>Spermatophyta</taxon>
        <taxon>Magnoliopsida</taxon>
        <taxon>eudicotyledons</taxon>
        <taxon>Gunneridae</taxon>
        <taxon>Pentapetalae</taxon>
        <taxon>asterids</taxon>
        <taxon>campanulids</taxon>
        <taxon>Asterales</taxon>
        <taxon>Asteraceae</taxon>
        <taxon>Asteroideae</taxon>
        <taxon>Anthemideae</taxon>
        <taxon>Anthemidinae</taxon>
        <taxon>Tanacetum</taxon>
    </lineage>
</organism>
<reference evidence="4" key="1">
    <citation type="journal article" date="2022" name="Int. J. Mol. Sci.">
        <title>Draft Genome of Tanacetum Coccineum: Genomic Comparison of Closely Related Tanacetum-Family Plants.</title>
        <authorList>
            <person name="Yamashiro T."/>
            <person name="Shiraishi A."/>
            <person name="Nakayama K."/>
            <person name="Satake H."/>
        </authorList>
    </citation>
    <scope>NUCLEOTIDE SEQUENCE</scope>
</reference>